<feature type="compositionally biased region" description="Basic residues" evidence="1">
    <location>
        <begin position="77"/>
        <end position="90"/>
    </location>
</feature>
<evidence type="ECO:0000313" key="3">
    <source>
        <dbReference type="Proteomes" id="UP000310200"/>
    </source>
</evidence>
<name>A0A4S2KQE6_9HYME</name>
<accession>A0A4S2KQE6</accession>
<keyword evidence="3" id="KW-1185">Reference proteome</keyword>
<dbReference type="AlphaFoldDB" id="A0A4S2KQE6"/>
<organism evidence="2 3">
    <name type="scientific">Temnothorax longispinosus</name>
    <dbReference type="NCBI Taxonomy" id="300112"/>
    <lineage>
        <taxon>Eukaryota</taxon>
        <taxon>Metazoa</taxon>
        <taxon>Ecdysozoa</taxon>
        <taxon>Arthropoda</taxon>
        <taxon>Hexapoda</taxon>
        <taxon>Insecta</taxon>
        <taxon>Pterygota</taxon>
        <taxon>Neoptera</taxon>
        <taxon>Endopterygota</taxon>
        <taxon>Hymenoptera</taxon>
        <taxon>Apocrita</taxon>
        <taxon>Aculeata</taxon>
        <taxon>Formicoidea</taxon>
        <taxon>Formicidae</taxon>
        <taxon>Myrmicinae</taxon>
        <taxon>Temnothorax</taxon>
    </lineage>
</organism>
<feature type="region of interest" description="Disordered" evidence="1">
    <location>
        <begin position="50"/>
        <end position="106"/>
    </location>
</feature>
<gene>
    <name evidence="2" type="ORF">DBV15_05042</name>
</gene>
<dbReference type="Proteomes" id="UP000310200">
    <property type="component" value="Unassembled WGS sequence"/>
</dbReference>
<sequence>MEKKNVYHYEMQKCHPAQETLINETCALPKFLCRDCHLYQRIAEIHPRRSTPKRENLMAREKEDHEFRDRWKDPYQHKRSPRPISMRKRTSYSYNHTGDQDWDSAK</sequence>
<evidence type="ECO:0000256" key="1">
    <source>
        <dbReference type="SAM" id="MobiDB-lite"/>
    </source>
</evidence>
<proteinExistence type="predicted"/>
<protein>
    <submittedName>
        <fullName evidence="2">Uncharacterized protein</fullName>
    </submittedName>
</protein>
<reference evidence="2 3" key="1">
    <citation type="journal article" date="2019" name="Philos. Trans. R. Soc. Lond., B, Biol. Sci.">
        <title>Ant behaviour and brain gene expression of defending hosts depend on the ecological success of the intruding social parasite.</title>
        <authorList>
            <person name="Kaur R."/>
            <person name="Stoldt M."/>
            <person name="Jongepier E."/>
            <person name="Feldmeyer B."/>
            <person name="Menzel F."/>
            <person name="Bornberg-Bauer E."/>
            <person name="Foitzik S."/>
        </authorList>
    </citation>
    <scope>NUCLEOTIDE SEQUENCE [LARGE SCALE GENOMIC DNA]</scope>
    <source>
        <tissue evidence="2">Whole body</tissue>
    </source>
</reference>
<dbReference type="EMBL" id="QBLH01001376">
    <property type="protein sequence ID" value="TGZ52083.1"/>
    <property type="molecule type" value="Genomic_DNA"/>
</dbReference>
<comment type="caution">
    <text evidence="2">The sequence shown here is derived from an EMBL/GenBank/DDBJ whole genome shotgun (WGS) entry which is preliminary data.</text>
</comment>
<evidence type="ECO:0000313" key="2">
    <source>
        <dbReference type="EMBL" id="TGZ52083.1"/>
    </source>
</evidence>
<feature type="compositionally biased region" description="Basic and acidic residues" evidence="1">
    <location>
        <begin position="50"/>
        <end position="76"/>
    </location>
</feature>